<evidence type="ECO:0000313" key="1">
    <source>
        <dbReference type="EMBL" id="RSH81713.1"/>
    </source>
</evidence>
<reference evidence="1 2" key="1">
    <citation type="submission" date="2018-11" db="EMBL/GenBank/DDBJ databases">
        <title>Genome sequence of Apiotrichum porosum DSM 27194.</title>
        <authorList>
            <person name="Aliyu H."/>
            <person name="Gorte O."/>
            <person name="Ochsenreither K."/>
        </authorList>
    </citation>
    <scope>NUCLEOTIDE SEQUENCE [LARGE SCALE GENOMIC DNA]</scope>
    <source>
        <strain evidence="1 2">DSM 27194</strain>
    </source>
</reference>
<accession>A0A427XSD1</accession>
<name>A0A427XSD1_9TREE</name>
<protein>
    <submittedName>
        <fullName evidence="1">Uncharacterized protein</fullName>
    </submittedName>
</protein>
<organism evidence="1 2">
    <name type="scientific">Apiotrichum porosum</name>
    <dbReference type="NCBI Taxonomy" id="105984"/>
    <lineage>
        <taxon>Eukaryota</taxon>
        <taxon>Fungi</taxon>
        <taxon>Dikarya</taxon>
        <taxon>Basidiomycota</taxon>
        <taxon>Agaricomycotina</taxon>
        <taxon>Tremellomycetes</taxon>
        <taxon>Trichosporonales</taxon>
        <taxon>Trichosporonaceae</taxon>
        <taxon>Apiotrichum</taxon>
    </lineage>
</organism>
<comment type="caution">
    <text evidence="1">The sequence shown here is derived from an EMBL/GenBank/DDBJ whole genome shotgun (WGS) entry which is preliminary data.</text>
</comment>
<dbReference type="GeneID" id="39592444"/>
<evidence type="ECO:0000313" key="2">
    <source>
        <dbReference type="Proteomes" id="UP000279236"/>
    </source>
</evidence>
<dbReference type="Proteomes" id="UP000279236">
    <property type="component" value="Unassembled WGS sequence"/>
</dbReference>
<dbReference type="EMBL" id="RSCE01000006">
    <property type="protein sequence ID" value="RSH81713.1"/>
    <property type="molecule type" value="Genomic_DNA"/>
</dbReference>
<sequence>MMASHSPCIDYTSFPHILSSVLSFASTAALVQLRLTNHEVKKGVDKILFHHITIHYTLNDDQGSNPGPAFAWIHYIDQDGFMLPPDASAPSEDVLSNTRIVTIRCTKLHVNANHAPSTKLAVAVANKRGQPQRATLPKFQTLDLVRWPNPSLDLGQLAYYIPATTWALFISDTVGPLHDFFPYMTTETLEKVKNIVVCFDGSLKLSRSISIPIVGGQVKGRPDYFLFNPIKGLQTEPVTPTGPLALTDELEMIIVTMFHLHQFTLVGLVERMCDTESTTMGPILPSEMIYGKIRTALLKAITECQRLVPQHLCPGNVKTKVAFQSLVEFEKSMGKDKFRLCTVKDARPVSCEGL</sequence>
<dbReference type="RefSeq" id="XP_028476168.1">
    <property type="nucleotide sequence ID" value="XM_028623235.1"/>
</dbReference>
<proteinExistence type="predicted"/>
<keyword evidence="2" id="KW-1185">Reference proteome</keyword>
<gene>
    <name evidence="1" type="ORF">EHS24_007901</name>
</gene>
<dbReference type="AlphaFoldDB" id="A0A427XSD1"/>